<dbReference type="AlphaFoldDB" id="A0A0A9E2Q5"/>
<name>A0A0A9E2Q5_ARUDO</name>
<protein>
    <submittedName>
        <fullName evidence="1">Uncharacterized protein</fullName>
    </submittedName>
</protein>
<organism evidence="1">
    <name type="scientific">Arundo donax</name>
    <name type="common">Giant reed</name>
    <name type="synonym">Donax arundinaceus</name>
    <dbReference type="NCBI Taxonomy" id="35708"/>
    <lineage>
        <taxon>Eukaryota</taxon>
        <taxon>Viridiplantae</taxon>
        <taxon>Streptophyta</taxon>
        <taxon>Embryophyta</taxon>
        <taxon>Tracheophyta</taxon>
        <taxon>Spermatophyta</taxon>
        <taxon>Magnoliopsida</taxon>
        <taxon>Liliopsida</taxon>
        <taxon>Poales</taxon>
        <taxon>Poaceae</taxon>
        <taxon>PACMAD clade</taxon>
        <taxon>Arundinoideae</taxon>
        <taxon>Arundineae</taxon>
        <taxon>Arundo</taxon>
    </lineage>
</organism>
<sequence length="39" mass="4468">MKHHDSPSITVQPQGHECPAVKYGRVNQLWQPTYHLGRA</sequence>
<accession>A0A0A9E2Q5</accession>
<dbReference type="EMBL" id="GBRH01203559">
    <property type="protein sequence ID" value="JAD94336.1"/>
    <property type="molecule type" value="Transcribed_RNA"/>
</dbReference>
<reference evidence="1" key="1">
    <citation type="submission" date="2014-09" db="EMBL/GenBank/DDBJ databases">
        <authorList>
            <person name="Magalhaes I.L.F."/>
            <person name="Oliveira U."/>
            <person name="Santos F.R."/>
            <person name="Vidigal T.H.D.A."/>
            <person name="Brescovit A.D."/>
            <person name="Santos A.J."/>
        </authorList>
    </citation>
    <scope>NUCLEOTIDE SEQUENCE</scope>
    <source>
        <tissue evidence="1">Shoot tissue taken approximately 20 cm above the soil surface</tissue>
    </source>
</reference>
<reference evidence="1" key="2">
    <citation type="journal article" date="2015" name="Data Brief">
        <title>Shoot transcriptome of the giant reed, Arundo donax.</title>
        <authorList>
            <person name="Barrero R.A."/>
            <person name="Guerrero F.D."/>
            <person name="Moolhuijzen P."/>
            <person name="Goolsby J.A."/>
            <person name="Tidwell J."/>
            <person name="Bellgard S.E."/>
            <person name="Bellgard M.I."/>
        </authorList>
    </citation>
    <scope>NUCLEOTIDE SEQUENCE</scope>
    <source>
        <tissue evidence="1">Shoot tissue taken approximately 20 cm above the soil surface</tissue>
    </source>
</reference>
<proteinExistence type="predicted"/>
<evidence type="ECO:0000313" key="1">
    <source>
        <dbReference type="EMBL" id="JAD94336.1"/>
    </source>
</evidence>